<keyword evidence="2" id="KW-1003">Cell membrane</keyword>
<evidence type="ECO:0000256" key="7">
    <source>
        <dbReference type="ARBA" id="ARBA00023170"/>
    </source>
</evidence>
<organism evidence="12 13">
    <name type="scientific">Biomphalaria pfeifferi</name>
    <name type="common">Bloodfluke planorb</name>
    <name type="synonym">Freshwater snail</name>
    <dbReference type="NCBI Taxonomy" id="112525"/>
    <lineage>
        <taxon>Eukaryota</taxon>
        <taxon>Metazoa</taxon>
        <taxon>Spiralia</taxon>
        <taxon>Lophotrochozoa</taxon>
        <taxon>Mollusca</taxon>
        <taxon>Gastropoda</taxon>
        <taxon>Heterobranchia</taxon>
        <taxon>Euthyneura</taxon>
        <taxon>Panpulmonata</taxon>
        <taxon>Hygrophila</taxon>
        <taxon>Lymnaeoidea</taxon>
        <taxon>Planorbidae</taxon>
        <taxon>Biomphalaria</taxon>
    </lineage>
</organism>
<evidence type="ECO:0000256" key="10">
    <source>
        <dbReference type="SAM" id="Phobius"/>
    </source>
</evidence>
<evidence type="ECO:0000256" key="2">
    <source>
        <dbReference type="ARBA" id="ARBA00022475"/>
    </source>
</evidence>
<evidence type="ECO:0000313" key="13">
    <source>
        <dbReference type="Proteomes" id="UP001233172"/>
    </source>
</evidence>
<dbReference type="InterPro" id="IPR000276">
    <property type="entry name" value="GPCR_Rhodpsn"/>
</dbReference>
<comment type="subcellular location">
    <subcellularLocation>
        <location evidence="1">Cell membrane</location>
        <topology evidence="1">Multi-pass membrane protein</topology>
    </subcellularLocation>
</comment>
<dbReference type="CDD" id="cd00637">
    <property type="entry name" value="7tm_classA_rhodopsin-like"/>
    <property type="match status" value="1"/>
</dbReference>
<dbReference type="Pfam" id="PF00001">
    <property type="entry name" value="7tm_1"/>
    <property type="match status" value="1"/>
</dbReference>
<keyword evidence="6 10" id="KW-0472">Membrane</keyword>
<keyword evidence="7 12" id="KW-0675">Receptor</keyword>
<evidence type="ECO:0000256" key="3">
    <source>
        <dbReference type="ARBA" id="ARBA00022692"/>
    </source>
</evidence>
<feature type="transmembrane region" description="Helical" evidence="10">
    <location>
        <begin position="212"/>
        <end position="236"/>
    </location>
</feature>
<reference evidence="12" key="2">
    <citation type="submission" date="2023-04" db="EMBL/GenBank/DDBJ databases">
        <authorList>
            <person name="Bu L."/>
            <person name="Lu L."/>
            <person name="Laidemitt M.R."/>
            <person name="Zhang S.M."/>
            <person name="Mutuku M."/>
            <person name="Mkoji G."/>
            <person name="Steinauer M."/>
            <person name="Loker E.S."/>
        </authorList>
    </citation>
    <scope>NUCLEOTIDE SEQUENCE</scope>
    <source>
        <strain evidence="12">KasaAsao</strain>
        <tissue evidence="12">Whole Snail</tissue>
    </source>
</reference>
<protein>
    <submittedName>
        <fullName evidence="12">Neuropeptide FF receptor 2</fullName>
    </submittedName>
</protein>
<feature type="transmembrane region" description="Helical" evidence="10">
    <location>
        <begin position="120"/>
        <end position="138"/>
    </location>
</feature>
<dbReference type="GO" id="GO:0007218">
    <property type="term" value="P:neuropeptide signaling pathway"/>
    <property type="evidence" value="ECO:0007669"/>
    <property type="project" value="TreeGrafter"/>
</dbReference>
<feature type="transmembrane region" description="Helical" evidence="10">
    <location>
        <begin position="75"/>
        <end position="100"/>
    </location>
</feature>
<dbReference type="Proteomes" id="UP001233172">
    <property type="component" value="Unassembled WGS sequence"/>
</dbReference>
<evidence type="ECO:0000256" key="4">
    <source>
        <dbReference type="ARBA" id="ARBA00022989"/>
    </source>
</evidence>
<keyword evidence="3 10" id="KW-0812">Transmembrane</keyword>
<keyword evidence="5" id="KW-0297">G-protein coupled receptor</keyword>
<dbReference type="SUPFAM" id="SSF81321">
    <property type="entry name" value="Family A G protein-coupled receptor-like"/>
    <property type="match status" value="1"/>
</dbReference>
<feature type="domain" description="G-protein coupled receptors family 1 profile" evidence="11">
    <location>
        <begin position="58"/>
        <end position="354"/>
    </location>
</feature>
<gene>
    <name evidence="12" type="ORF">Bpfe_026550</name>
</gene>
<dbReference type="Gene3D" id="1.20.1070.10">
    <property type="entry name" value="Rhodopsin 7-helix transmembrane proteins"/>
    <property type="match status" value="1"/>
</dbReference>
<name>A0AAD8AX49_BIOPF</name>
<keyword evidence="13" id="KW-1185">Reference proteome</keyword>
<evidence type="ECO:0000256" key="5">
    <source>
        <dbReference type="ARBA" id="ARBA00023040"/>
    </source>
</evidence>
<sequence length="381" mass="43244">MNATGQVPAMNETDSVPTELLPASTTPPPLFDQGGEEFNPRYWNGILVLVFLLANVVGNGLVISVYFFSIKNNLFSFYVVVLAVLNLVTAFTTMLFDVIVKTTVLDAEDLVTVSMCKFSHFQVYTNHMLCGFILTLIAHQRYKKVCEPHEAGIKINKAAWLLLWAGALFAFICLPSLVVHSTQRIQLKYGDQVVRVVICRIAKKYHHSAIQAVLSCLLILAFVVVLLVTVTFYVYITRALRNIDLPFSERVAAPVKSDSSLQSKEDLPEQPPGPFQEWKVPVRESSYSISQHTYRIFAVVTIVFTISYVPHLAVLALLNIYHPDTEVMTSMKRFFLELAYNSPYISTVFNPVIYGFAREEFRQQCLQLITLQKYRARRSYF</sequence>
<keyword evidence="8" id="KW-0807">Transducer</keyword>
<dbReference type="PRINTS" id="PR00237">
    <property type="entry name" value="GPCRRHODOPSN"/>
</dbReference>
<dbReference type="InterPro" id="IPR017452">
    <property type="entry name" value="GPCR_Rhodpsn_7TM"/>
</dbReference>
<evidence type="ECO:0000313" key="12">
    <source>
        <dbReference type="EMBL" id="KAK0044036.1"/>
    </source>
</evidence>
<dbReference type="GO" id="GO:0008528">
    <property type="term" value="F:G protein-coupled peptide receptor activity"/>
    <property type="evidence" value="ECO:0007669"/>
    <property type="project" value="TreeGrafter"/>
</dbReference>
<keyword evidence="4 10" id="KW-1133">Transmembrane helix</keyword>
<evidence type="ECO:0000256" key="6">
    <source>
        <dbReference type="ARBA" id="ARBA00023136"/>
    </source>
</evidence>
<dbReference type="GO" id="GO:0005886">
    <property type="term" value="C:plasma membrane"/>
    <property type="evidence" value="ECO:0007669"/>
    <property type="project" value="UniProtKB-SubCell"/>
</dbReference>
<feature type="transmembrane region" description="Helical" evidence="10">
    <location>
        <begin position="159"/>
        <end position="179"/>
    </location>
</feature>
<feature type="region of interest" description="Disordered" evidence="9">
    <location>
        <begin position="258"/>
        <end position="277"/>
    </location>
</feature>
<evidence type="ECO:0000259" key="11">
    <source>
        <dbReference type="PROSITE" id="PS50262"/>
    </source>
</evidence>
<evidence type="ECO:0000256" key="8">
    <source>
        <dbReference type="ARBA" id="ARBA00023224"/>
    </source>
</evidence>
<feature type="transmembrane region" description="Helical" evidence="10">
    <location>
        <begin position="338"/>
        <end position="357"/>
    </location>
</feature>
<dbReference type="PANTHER" id="PTHR24230:SF158">
    <property type="entry name" value="G-PROTEIN COUPLED RECEPTORS FAMILY 1 PROFILE DOMAIN-CONTAINING PROTEIN"/>
    <property type="match status" value="1"/>
</dbReference>
<dbReference type="AlphaFoldDB" id="A0AAD8AX49"/>
<reference evidence="12" key="1">
    <citation type="journal article" date="2023" name="PLoS Negl. Trop. Dis.">
        <title>A genome sequence for Biomphalaria pfeifferi, the major vector snail for the human-infecting parasite Schistosoma mansoni.</title>
        <authorList>
            <person name="Bu L."/>
            <person name="Lu L."/>
            <person name="Laidemitt M.R."/>
            <person name="Zhang S.M."/>
            <person name="Mutuku M."/>
            <person name="Mkoji G."/>
            <person name="Steinauer M."/>
            <person name="Loker E.S."/>
        </authorList>
    </citation>
    <scope>NUCLEOTIDE SEQUENCE</scope>
    <source>
        <strain evidence="12">KasaAsao</strain>
    </source>
</reference>
<feature type="transmembrane region" description="Helical" evidence="10">
    <location>
        <begin position="46"/>
        <end position="68"/>
    </location>
</feature>
<dbReference type="EMBL" id="JASAOG010000206">
    <property type="protein sequence ID" value="KAK0044036.1"/>
    <property type="molecule type" value="Genomic_DNA"/>
</dbReference>
<dbReference type="PANTHER" id="PTHR24230">
    <property type="entry name" value="G-PROTEIN COUPLED RECEPTOR"/>
    <property type="match status" value="1"/>
</dbReference>
<comment type="caution">
    <text evidence="12">The sequence shown here is derived from an EMBL/GenBank/DDBJ whole genome shotgun (WGS) entry which is preliminary data.</text>
</comment>
<proteinExistence type="predicted"/>
<accession>A0AAD8AX49</accession>
<evidence type="ECO:0000256" key="9">
    <source>
        <dbReference type="SAM" id="MobiDB-lite"/>
    </source>
</evidence>
<evidence type="ECO:0000256" key="1">
    <source>
        <dbReference type="ARBA" id="ARBA00004651"/>
    </source>
</evidence>
<feature type="transmembrane region" description="Helical" evidence="10">
    <location>
        <begin position="296"/>
        <end position="318"/>
    </location>
</feature>
<dbReference type="PROSITE" id="PS50262">
    <property type="entry name" value="G_PROTEIN_RECEP_F1_2"/>
    <property type="match status" value="1"/>
</dbReference>